<dbReference type="Gene3D" id="2.60.120.10">
    <property type="entry name" value="Jelly Rolls"/>
    <property type="match status" value="1"/>
</dbReference>
<dbReference type="PANTHER" id="PTHR37943:SF1">
    <property type="entry name" value="PROTEIN VES"/>
    <property type="match status" value="1"/>
</dbReference>
<proteinExistence type="predicted"/>
<dbReference type="Pfam" id="PF05962">
    <property type="entry name" value="HutD"/>
    <property type="match status" value="1"/>
</dbReference>
<keyword evidence="2" id="KW-1185">Reference proteome</keyword>
<sequence>MKPWHYPASARRFQPWKNGGGETAEIMVSPAGAGFDDFDWRISTAIVAQSGPFSGFPGVDRVLTVIEGGAMDLTVAGQPQHLDAGSAPFAFPGDAPAEAMLTGPPLLDFNVMVRRPLRATVRRGQLEPQPGQGARAYLALLLEDAGGMARLDLIDLLSAPPATRTALAGALALEVVIGS</sequence>
<dbReference type="InterPro" id="IPR010282">
    <property type="entry name" value="Uncharacterised_HutD/Ves"/>
</dbReference>
<accession>A0A1H6NB00</accession>
<dbReference type="AlphaFoldDB" id="A0A1H6NB00"/>
<dbReference type="RefSeq" id="WP_090848680.1">
    <property type="nucleotide sequence ID" value="NZ_FNXG01000005.1"/>
</dbReference>
<protein>
    <recommendedName>
        <fullName evidence="3">HutD protein</fullName>
    </recommendedName>
</protein>
<dbReference type="EMBL" id="FNXG01000005">
    <property type="protein sequence ID" value="SEI08833.1"/>
    <property type="molecule type" value="Genomic_DNA"/>
</dbReference>
<dbReference type="SUPFAM" id="SSF51182">
    <property type="entry name" value="RmlC-like cupins"/>
    <property type="match status" value="1"/>
</dbReference>
<dbReference type="Proteomes" id="UP000199125">
    <property type="component" value="Unassembled WGS sequence"/>
</dbReference>
<name>A0A1H6NB00_9RHOB</name>
<evidence type="ECO:0000313" key="1">
    <source>
        <dbReference type="EMBL" id="SEI08833.1"/>
    </source>
</evidence>
<reference evidence="2" key="1">
    <citation type="submission" date="2016-10" db="EMBL/GenBank/DDBJ databases">
        <authorList>
            <person name="Varghese N."/>
            <person name="Submissions S."/>
        </authorList>
    </citation>
    <scope>NUCLEOTIDE SEQUENCE [LARGE SCALE GENOMIC DNA]</scope>
    <source>
        <strain evidence="2">DSM 11593</strain>
    </source>
</reference>
<evidence type="ECO:0008006" key="3">
    <source>
        <dbReference type="Google" id="ProtNLM"/>
    </source>
</evidence>
<evidence type="ECO:0000313" key="2">
    <source>
        <dbReference type="Proteomes" id="UP000199125"/>
    </source>
</evidence>
<dbReference type="STRING" id="65735.SAMN04488075_2781"/>
<organism evidence="1 2">
    <name type="scientific">Paracoccus alkenifer</name>
    <dbReference type="NCBI Taxonomy" id="65735"/>
    <lineage>
        <taxon>Bacteria</taxon>
        <taxon>Pseudomonadati</taxon>
        <taxon>Pseudomonadota</taxon>
        <taxon>Alphaproteobacteria</taxon>
        <taxon>Rhodobacterales</taxon>
        <taxon>Paracoccaceae</taxon>
        <taxon>Paracoccus</taxon>
    </lineage>
</organism>
<dbReference type="OrthoDB" id="9800082at2"/>
<dbReference type="CDD" id="cd20293">
    <property type="entry name" value="cupin_HutD_N"/>
    <property type="match status" value="1"/>
</dbReference>
<dbReference type="InterPro" id="IPR011051">
    <property type="entry name" value="RmlC_Cupin_sf"/>
</dbReference>
<dbReference type="PANTHER" id="PTHR37943">
    <property type="entry name" value="PROTEIN VES"/>
    <property type="match status" value="1"/>
</dbReference>
<dbReference type="InterPro" id="IPR014710">
    <property type="entry name" value="RmlC-like_jellyroll"/>
</dbReference>
<gene>
    <name evidence="1" type="ORF">SAMN04488075_2781</name>
</gene>